<reference evidence="3" key="1">
    <citation type="submission" date="2022-11" db="UniProtKB">
        <authorList>
            <consortium name="WormBaseParasite"/>
        </authorList>
    </citation>
    <scope>IDENTIFICATION</scope>
</reference>
<dbReference type="AlphaFoldDB" id="A0A914C4L9"/>
<evidence type="ECO:0000259" key="1">
    <source>
        <dbReference type="Pfam" id="PF01764"/>
    </source>
</evidence>
<proteinExistence type="predicted"/>
<feature type="domain" description="Fungal lipase-type" evidence="1">
    <location>
        <begin position="1"/>
        <end position="65"/>
    </location>
</feature>
<name>A0A914C4L9_9BILA</name>
<dbReference type="Pfam" id="PF01764">
    <property type="entry name" value="Lipase_3"/>
    <property type="match status" value="1"/>
</dbReference>
<dbReference type="InterPro" id="IPR029058">
    <property type="entry name" value="AB_hydrolase_fold"/>
</dbReference>
<dbReference type="Gene3D" id="3.40.50.1820">
    <property type="entry name" value="alpha/beta hydrolase"/>
    <property type="match status" value="1"/>
</dbReference>
<keyword evidence="2" id="KW-1185">Reference proteome</keyword>
<evidence type="ECO:0000313" key="3">
    <source>
        <dbReference type="WBParaSite" id="ACRNAN_Path_28.g103.t1"/>
    </source>
</evidence>
<evidence type="ECO:0000313" key="2">
    <source>
        <dbReference type="Proteomes" id="UP000887540"/>
    </source>
</evidence>
<dbReference type="GO" id="GO:0006629">
    <property type="term" value="P:lipid metabolic process"/>
    <property type="evidence" value="ECO:0007669"/>
    <property type="project" value="InterPro"/>
</dbReference>
<dbReference type="SUPFAM" id="SSF53474">
    <property type="entry name" value="alpha/beta-Hydrolases"/>
    <property type="match status" value="1"/>
</dbReference>
<dbReference type="PANTHER" id="PTHR45908:SF8">
    <property type="entry name" value="FUNGAL LIPASE-LIKE DOMAIN-CONTAINING PROTEIN"/>
    <property type="match status" value="1"/>
</dbReference>
<dbReference type="WBParaSite" id="ACRNAN_Path_28.g103.t1">
    <property type="protein sequence ID" value="ACRNAN_Path_28.g103.t1"/>
    <property type="gene ID" value="ACRNAN_Path_28.g103"/>
</dbReference>
<dbReference type="PANTHER" id="PTHR45908">
    <property type="entry name" value="PROTEIN CBG11750-RELATED"/>
    <property type="match status" value="1"/>
</dbReference>
<organism evidence="2 3">
    <name type="scientific">Acrobeloides nanus</name>
    <dbReference type="NCBI Taxonomy" id="290746"/>
    <lineage>
        <taxon>Eukaryota</taxon>
        <taxon>Metazoa</taxon>
        <taxon>Ecdysozoa</taxon>
        <taxon>Nematoda</taxon>
        <taxon>Chromadorea</taxon>
        <taxon>Rhabditida</taxon>
        <taxon>Tylenchina</taxon>
        <taxon>Cephalobomorpha</taxon>
        <taxon>Cephaloboidea</taxon>
        <taxon>Cephalobidae</taxon>
        <taxon>Acrobeloides</taxon>
    </lineage>
</organism>
<accession>A0A914C4L9</accession>
<dbReference type="Proteomes" id="UP000887540">
    <property type="component" value="Unplaced"/>
</dbReference>
<protein>
    <submittedName>
        <fullName evidence="3">Fungal lipase-like domain-containing protein</fullName>
    </submittedName>
</protein>
<dbReference type="InterPro" id="IPR002921">
    <property type="entry name" value="Fungal_lipase-type"/>
</dbReference>
<sequence length="133" mass="15150">MGASMAAMSAAYISQMGYVSPNDIKMINFGELRIGHKDFADRYPTLVPYAYRIVHRNDIAPHAIPLTAGYSHHKNEIWYNNSMNENDPYIECDEEESPNCSDSVPQSEWTWNDHKYFVGAGLNDTCYCMKGSR</sequence>